<gene>
    <name evidence="1" type="ORF">METZ01_LOCUS38012</name>
</gene>
<accession>A0A381R2T4</accession>
<dbReference type="AlphaFoldDB" id="A0A381R2T4"/>
<proteinExistence type="predicted"/>
<evidence type="ECO:0000313" key="1">
    <source>
        <dbReference type="EMBL" id="SUZ85158.1"/>
    </source>
</evidence>
<organism evidence="1">
    <name type="scientific">marine metagenome</name>
    <dbReference type="NCBI Taxonomy" id="408172"/>
    <lineage>
        <taxon>unclassified sequences</taxon>
        <taxon>metagenomes</taxon>
        <taxon>ecological metagenomes</taxon>
    </lineage>
</organism>
<protein>
    <recommendedName>
        <fullName evidence="2">HEPN domain-containing protein</fullName>
    </recommendedName>
</protein>
<reference evidence="1" key="1">
    <citation type="submission" date="2018-05" db="EMBL/GenBank/DDBJ databases">
        <authorList>
            <person name="Lanie J.A."/>
            <person name="Ng W.-L."/>
            <person name="Kazmierczak K.M."/>
            <person name="Andrzejewski T.M."/>
            <person name="Davidsen T.M."/>
            <person name="Wayne K.J."/>
            <person name="Tettelin H."/>
            <person name="Glass J.I."/>
            <person name="Rusch D."/>
            <person name="Podicherti R."/>
            <person name="Tsui H.-C.T."/>
            <person name="Winkler M.E."/>
        </authorList>
    </citation>
    <scope>NUCLEOTIDE SEQUENCE</scope>
</reference>
<dbReference type="SUPFAM" id="SSF81593">
    <property type="entry name" value="Nucleotidyltransferase substrate binding subunit/domain"/>
    <property type="match status" value="1"/>
</dbReference>
<sequence length="144" mass="16379">MQKAQESEQSIQRARVSWEQSKEDLEMAKSFIKTNPDTSCLLSNQAAINAFSSILQAHGHFQLPAYSSTEMLNICSSVVSEVEETRPQCEVLDSALNRDLLGHTRPKNIQFTPAFAKTSYEASRQIHKIIKAYWRENKARFFAP</sequence>
<dbReference type="EMBL" id="UINC01001623">
    <property type="protein sequence ID" value="SUZ85158.1"/>
    <property type="molecule type" value="Genomic_DNA"/>
</dbReference>
<name>A0A381R2T4_9ZZZZ</name>
<dbReference type="Gene3D" id="1.20.120.330">
    <property type="entry name" value="Nucleotidyltransferases domain 2"/>
    <property type="match status" value="1"/>
</dbReference>
<evidence type="ECO:0008006" key="2">
    <source>
        <dbReference type="Google" id="ProtNLM"/>
    </source>
</evidence>